<dbReference type="InterPro" id="IPR007493">
    <property type="entry name" value="DUF538"/>
</dbReference>
<dbReference type="SUPFAM" id="SSF141562">
    <property type="entry name" value="At5g01610-like"/>
    <property type="match status" value="1"/>
</dbReference>
<protein>
    <submittedName>
        <fullName evidence="2">Uncharacterized protein</fullName>
    </submittedName>
</protein>
<dbReference type="EMBL" id="JBBPBK010000011">
    <property type="protein sequence ID" value="KAK9275072.1"/>
    <property type="molecule type" value="Genomic_DNA"/>
</dbReference>
<evidence type="ECO:0000313" key="3">
    <source>
        <dbReference type="Proteomes" id="UP001415857"/>
    </source>
</evidence>
<comment type="caution">
    <text evidence="2">The sequence shown here is derived from an EMBL/GenBank/DDBJ whole genome shotgun (WGS) entry which is preliminary data.</text>
</comment>
<accession>A0AAP0RDN7</accession>
<proteinExistence type="predicted"/>
<dbReference type="PANTHER" id="PTHR31676:SF76">
    <property type="entry name" value="OS05G0362300 PROTEIN"/>
    <property type="match status" value="1"/>
</dbReference>
<dbReference type="AlphaFoldDB" id="A0AAP0RDN7"/>
<organism evidence="2 3">
    <name type="scientific">Liquidambar formosana</name>
    <name type="common">Formosan gum</name>
    <dbReference type="NCBI Taxonomy" id="63359"/>
    <lineage>
        <taxon>Eukaryota</taxon>
        <taxon>Viridiplantae</taxon>
        <taxon>Streptophyta</taxon>
        <taxon>Embryophyta</taxon>
        <taxon>Tracheophyta</taxon>
        <taxon>Spermatophyta</taxon>
        <taxon>Magnoliopsida</taxon>
        <taxon>eudicotyledons</taxon>
        <taxon>Gunneridae</taxon>
        <taxon>Pentapetalae</taxon>
        <taxon>Saxifragales</taxon>
        <taxon>Altingiaceae</taxon>
        <taxon>Liquidambar</taxon>
    </lineage>
</organism>
<dbReference type="InterPro" id="IPR036758">
    <property type="entry name" value="At5g01610-like"/>
</dbReference>
<sequence length="114" mass="12703">MSRLVILTIYLLIFLYFTYRPPSAAAAANSLTAYELLEDYNFPASLLLKGISRYDLDETTGKFHVYLNGTCSFSLEGSYDLKYKSTIGGYIEKNKLTGLTACPFPHGLTNHTVS</sequence>
<dbReference type="Pfam" id="PF04398">
    <property type="entry name" value="DUF538"/>
    <property type="match status" value="1"/>
</dbReference>
<keyword evidence="3" id="KW-1185">Reference proteome</keyword>
<dbReference type="PANTHER" id="PTHR31676">
    <property type="entry name" value="T31J12.3 PROTEIN-RELATED"/>
    <property type="match status" value="1"/>
</dbReference>
<gene>
    <name evidence="2" type="ORF">L1049_022330</name>
</gene>
<feature type="signal peptide" evidence="1">
    <location>
        <begin position="1"/>
        <end position="26"/>
    </location>
</feature>
<dbReference type="Gene3D" id="2.30.240.10">
    <property type="entry name" value="At5g01610-like"/>
    <property type="match status" value="1"/>
</dbReference>
<keyword evidence="1" id="KW-0732">Signal</keyword>
<dbReference type="Proteomes" id="UP001415857">
    <property type="component" value="Unassembled WGS sequence"/>
</dbReference>
<evidence type="ECO:0000313" key="2">
    <source>
        <dbReference type="EMBL" id="KAK9275072.1"/>
    </source>
</evidence>
<evidence type="ECO:0000256" key="1">
    <source>
        <dbReference type="SAM" id="SignalP"/>
    </source>
</evidence>
<reference evidence="2 3" key="1">
    <citation type="journal article" date="2024" name="Plant J.">
        <title>Genome sequences and population genomics reveal climatic adaptation and genomic divergence between two closely related sweetgum species.</title>
        <authorList>
            <person name="Xu W.Q."/>
            <person name="Ren C.Q."/>
            <person name="Zhang X.Y."/>
            <person name="Comes H.P."/>
            <person name="Liu X.H."/>
            <person name="Li Y.G."/>
            <person name="Kettle C.J."/>
            <person name="Jalonen R."/>
            <person name="Gaisberger H."/>
            <person name="Ma Y.Z."/>
            <person name="Qiu Y.X."/>
        </authorList>
    </citation>
    <scope>NUCLEOTIDE SEQUENCE [LARGE SCALE GENOMIC DNA]</scope>
    <source>
        <strain evidence="2">Hangzhou</strain>
    </source>
</reference>
<feature type="chain" id="PRO_5042874927" evidence="1">
    <location>
        <begin position="27"/>
        <end position="114"/>
    </location>
</feature>
<name>A0AAP0RDN7_LIQFO</name>